<protein>
    <submittedName>
        <fullName evidence="2">Uncharacterized protein</fullName>
    </submittedName>
</protein>
<gene>
    <name evidence="2" type="ORF">PGLA2088_LOCUS45062</name>
</gene>
<evidence type="ECO:0000256" key="1">
    <source>
        <dbReference type="SAM" id="MobiDB-lite"/>
    </source>
</evidence>
<dbReference type="EMBL" id="CAJNNW010035520">
    <property type="protein sequence ID" value="CAE8728243.1"/>
    <property type="molecule type" value="Genomic_DNA"/>
</dbReference>
<accession>A0A813LHM1</accession>
<name>A0A813LHM1_POLGL</name>
<feature type="region of interest" description="Disordered" evidence="1">
    <location>
        <begin position="73"/>
        <end position="110"/>
    </location>
</feature>
<feature type="compositionally biased region" description="Basic residues" evidence="1">
    <location>
        <begin position="85"/>
        <end position="96"/>
    </location>
</feature>
<reference evidence="2" key="1">
    <citation type="submission" date="2021-02" db="EMBL/GenBank/DDBJ databases">
        <authorList>
            <person name="Dougan E. K."/>
            <person name="Rhodes N."/>
            <person name="Thang M."/>
            <person name="Chan C."/>
        </authorList>
    </citation>
    <scope>NUCLEOTIDE SEQUENCE</scope>
</reference>
<proteinExistence type="predicted"/>
<comment type="caution">
    <text evidence="2">The sequence shown here is derived from an EMBL/GenBank/DDBJ whole genome shotgun (WGS) entry which is preliminary data.</text>
</comment>
<sequence length="110" mass="12680">MSKACQPDLQAWQATAYVHNNTRRIASTIIIETCKTLGSGVCQPKKWSRKHEDMVFQDQENKHCKQTGRISNRCEIGAKQQPNHRQAKHPTKNRSRPRTDQYVESEATTM</sequence>
<organism evidence="2 3">
    <name type="scientific">Polarella glacialis</name>
    <name type="common">Dinoflagellate</name>
    <dbReference type="NCBI Taxonomy" id="89957"/>
    <lineage>
        <taxon>Eukaryota</taxon>
        <taxon>Sar</taxon>
        <taxon>Alveolata</taxon>
        <taxon>Dinophyceae</taxon>
        <taxon>Suessiales</taxon>
        <taxon>Suessiaceae</taxon>
        <taxon>Polarella</taxon>
    </lineage>
</organism>
<evidence type="ECO:0000313" key="3">
    <source>
        <dbReference type="Proteomes" id="UP000626109"/>
    </source>
</evidence>
<dbReference type="AlphaFoldDB" id="A0A813LHM1"/>
<evidence type="ECO:0000313" key="2">
    <source>
        <dbReference type="EMBL" id="CAE8728243.1"/>
    </source>
</evidence>
<dbReference type="Proteomes" id="UP000626109">
    <property type="component" value="Unassembled WGS sequence"/>
</dbReference>